<evidence type="ECO:0000313" key="2">
    <source>
        <dbReference type="Proteomes" id="UP001321473"/>
    </source>
</evidence>
<keyword evidence="2" id="KW-1185">Reference proteome</keyword>
<organism evidence="1 2">
    <name type="scientific">Amblyomma americanum</name>
    <name type="common">Lone star tick</name>
    <dbReference type="NCBI Taxonomy" id="6943"/>
    <lineage>
        <taxon>Eukaryota</taxon>
        <taxon>Metazoa</taxon>
        <taxon>Ecdysozoa</taxon>
        <taxon>Arthropoda</taxon>
        <taxon>Chelicerata</taxon>
        <taxon>Arachnida</taxon>
        <taxon>Acari</taxon>
        <taxon>Parasitiformes</taxon>
        <taxon>Ixodida</taxon>
        <taxon>Ixodoidea</taxon>
        <taxon>Ixodidae</taxon>
        <taxon>Amblyomminae</taxon>
        <taxon>Amblyomma</taxon>
    </lineage>
</organism>
<dbReference type="AlphaFoldDB" id="A0AAQ4EM14"/>
<comment type="caution">
    <text evidence="1">The sequence shown here is derived from an EMBL/GenBank/DDBJ whole genome shotgun (WGS) entry which is preliminary data.</text>
</comment>
<reference evidence="1 2" key="1">
    <citation type="journal article" date="2023" name="Arcadia Sci">
        <title>De novo assembly of a long-read Amblyomma americanum tick genome.</title>
        <authorList>
            <person name="Chou S."/>
            <person name="Poskanzer K.E."/>
            <person name="Rollins M."/>
            <person name="Thuy-Boun P.S."/>
        </authorList>
    </citation>
    <scope>NUCLEOTIDE SEQUENCE [LARGE SCALE GENOMIC DNA]</scope>
    <source>
        <strain evidence="1">F_SG_1</strain>
        <tissue evidence="1">Salivary glands</tissue>
    </source>
</reference>
<evidence type="ECO:0000313" key="1">
    <source>
        <dbReference type="EMBL" id="KAK8775618.1"/>
    </source>
</evidence>
<protein>
    <submittedName>
        <fullName evidence="1">Uncharacterized protein</fullName>
    </submittedName>
</protein>
<dbReference type="EMBL" id="JARKHS020013878">
    <property type="protein sequence ID" value="KAK8775618.1"/>
    <property type="molecule type" value="Genomic_DNA"/>
</dbReference>
<dbReference type="Proteomes" id="UP001321473">
    <property type="component" value="Unassembled WGS sequence"/>
</dbReference>
<name>A0AAQ4EM14_AMBAM</name>
<proteinExistence type="predicted"/>
<accession>A0AAQ4EM14</accession>
<sequence>MPACCYPFESYTFACYTGLSDVGTECRRRLAGNNNNNMLQDLLLENENWFWGKGNGAVSFSHIGGHLKGPCLHFLLLNPCLKVTSAEVAGFDP</sequence>
<gene>
    <name evidence="1" type="ORF">V5799_031035</name>
</gene>